<evidence type="ECO:0000256" key="6">
    <source>
        <dbReference type="ARBA" id="ARBA00023244"/>
    </source>
</evidence>
<dbReference type="InterPro" id="IPR003754">
    <property type="entry name" value="4pyrrol_synth_uPrphyn_synth"/>
</dbReference>
<dbReference type="AlphaFoldDB" id="A0A1D2NE68"/>
<evidence type="ECO:0000313" key="15">
    <source>
        <dbReference type="Proteomes" id="UP000094527"/>
    </source>
</evidence>
<dbReference type="SUPFAM" id="SSF69618">
    <property type="entry name" value="HemD-like"/>
    <property type="match status" value="1"/>
</dbReference>
<organism evidence="14 15">
    <name type="scientific">Orchesella cincta</name>
    <name type="common">Springtail</name>
    <name type="synonym">Podura cincta</name>
    <dbReference type="NCBI Taxonomy" id="48709"/>
    <lineage>
        <taxon>Eukaryota</taxon>
        <taxon>Metazoa</taxon>
        <taxon>Ecdysozoa</taxon>
        <taxon>Arthropoda</taxon>
        <taxon>Hexapoda</taxon>
        <taxon>Collembola</taxon>
        <taxon>Entomobryomorpha</taxon>
        <taxon>Entomobryoidea</taxon>
        <taxon>Orchesellidae</taxon>
        <taxon>Orchesellinae</taxon>
        <taxon>Orchesella</taxon>
    </lineage>
</organism>
<dbReference type="Pfam" id="PF02602">
    <property type="entry name" value="HEM4"/>
    <property type="match status" value="1"/>
</dbReference>
<keyword evidence="5" id="KW-0456">Lyase</keyword>
<dbReference type="InterPro" id="IPR039793">
    <property type="entry name" value="UROS/Hem4"/>
</dbReference>
<evidence type="ECO:0000256" key="3">
    <source>
        <dbReference type="ARBA" id="ARBA00013109"/>
    </source>
</evidence>
<evidence type="ECO:0000256" key="10">
    <source>
        <dbReference type="ARBA" id="ARBA00048617"/>
    </source>
</evidence>
<comment type="pathway">
    <text evidence="1">Porphyrin-containing compound metabolism; protoporphyrin-IX biosynthesis; coproporphyrinogen-III from 5-aminolevulinate: step 3/4.</text>
</comment>
<dbReference type="InterPro" id="IPR036108">
    <property type="entry name" value="4pyrrol_syn_uPrphyn_synt_sf"/>
</dbReference>
<accession>A0A1D2NE68</accession>
<keyword evidence="6" id="KW-0627">Porphyrin biosynthesis</keyword>
<protein>
    <recommendedName>
        <fullName evidence="9">Uroporphyrinogen-III synthase</fullName>
        <ecNumber evidence="3">4.2.1.75</ecNumber>
    </recommendedName>
    <alternativeName>
        <fullName evidence="8">Hydroxymethylbilane hydrolyase [cyclizing]</fullName>
    </alternativeName>
    <alternativeName>
        <fullName evidence="7">Uroporphyrinogen-III cosynthase</fullName>
    </alternativeName>
</protein>
<name>A0A1D2NE68_ORCCI</name>
<dbReference type="PANTHER" id="PTHR12390:SF0">
    <property type="entry name" value="UROPORPHYRINOGEN-III SYNTHASE"/>
    <property type="match status" value="1"/>
</dbReference>
<comment type="caution">
    <text evidence="14">The sequence shown here is derived from an EMBL/GenBank/DDBJ whole genome shotgun (WGS) entry which is preliminary data.</text>
</comment>
<dbReference type="UniPathway" id="UPA00251">
    <property type="reaction ID" value="UER00320"/>
</dbReference>
<gene>
    <name evidence="14" type="ORF">Ocin01_03422</name>
</gene>
<feature type="region of interest" description="Disordered" evidence="12">
    <location>
        <begin position="30"/>
        <end position="52"/>
    </location>
</feature>
<dbReference type="GO" id="GO:0006780">
    <property type="term" value="P:uroporphyrinogen III biosynthetic process"/>
    <property type="evidence" value="ECO:0007669"/>
    <property type="project" value="InterPro"/>
</dbReference>
<proteinExistence type="inferred from homology"/>
<comment type="similarity">
    <text evidence="2">Belongs to the uroporphyrinogen-III synthase family.</text>
</comment>
<dbReference type="EC" id="4.2.1.75" evidence="3"/>
<dbReference type="PANTHER" id="PTHR12390">
    <property type="entry name" value="UROPORPHYRINOGEN III SYNTHASE"/>
    <property type="match status" value="1"/>
</dbReference>
<evidence type="ECO:0000256" key="1">
    <source>
        <dbReference type="ARBA" id="ARBA00004772"/>
    </source>
</evidence>
<evidence type="ECO:0000256" key="5">
    <source>
        <dbReference type="ARBA" id="ARBA00023239"/>
    </source>
</evidence>
<dbReference type="EMBL" id="LJIJ01000080">
    <property type="protein sequence ID" value="ODN03266.1"/>
    <property type="molecule type" value="Genomic_DNA"/>
</dbReference>
<dbReference type="FunFam" id="3.40.50.10090:FF:000003">
    <property type="entry name" value="uroporphyrinogen-III synthase"/>
    <property type="match status" value="1"/>
</dbReference>
<dbReference type="GO" id="GO:0006785">
    <property type="term" value="P:heme B biosynthetic process"/>
    <property type="evidence" value="ECO:0007669"/>
    <property type="project" value="UniProtKB-ARBA"/>
</dbReference>
<sequence length="316" mass="34852">MWRDKRLKVYLLKAAPETDQFPLLQQVVGNDKEQQPEETKAEGHASGAKSAGDVSEDRFITGLSLLEIEATLVPVLTFEYCNLSVLWQHLRNPAQHAGIILSSPRCVSSISEAVTACDSHNQWNANLLHEWSSKHIYCVGPSTIAKAKQLFSPSNVDSMIVTGQESHAESLGDTIIQDNSQCILTLPLLYPCGTLRRDVLQKKLANANIQCNQCIVYDSVVNPCLKLELEKVSHALKAISDCTAVLCFFSPSGVKYVFQQLDVNVLVNDLVHVVAIGPTTKSALEDYFSSKDISKVVLQCKDPTPESLIDILQFNI</sequence>
<dbReference type="GO" id="GO:0004852">
    <property type="term" value="F:uroporphyrinogen-III synthase activity"/>
    <property type="evidence" value="ECO:0007669"/>
    <property type="project" value="UniProtKB-EC"/>
</dbReference>
<evidence type="ECO:0000256" key="2">
    <source>
        <dbReference type="ARBA" id="ARBA00008133"/>
    </source>
</evidence>
<dbReference type="GO" id="GO:0005829">
    <property type="term" value="C:cytosol"/>
    <property type="evidence" value="ECO:0007669"/>
    <property type="project" value="TreeGrafter"/>
</dbReference>
<evidence type="ECO:0000256" key="4">
    <source>
        <dbReference type="ARBA" id="ARBA00023133"/>
    </source>
</evidence>
<feature type="compositionally biased region" description="Basic and acidic residues" evidence="12">
    <location>
        <begin position="30"/>
        <end position="43"/>
    </location>
</feature>
<keyword evidence="15" id="KW-1185">Reference proteome</keyword>
<dbReference type="CDD" id="cd06578">
    <property type="entry name" value="HemD"/>
    <property type="match status" value="1"/>
</dbReference>
<evidence type="ECO:0000256" key="12">
    <source>
        <dbReference type="SAM" id="MobiDB-lite"/>
    </source>
</evidence>
<evidence type="ECO:0000256" key="8">
    <source>
        <dbReference type="ARBA" id="ARBA00032649"/>
    </source>
</evidence>
<keyword evidence="4" id="KW-0350">Heme biosynthesis</keyword>
<dbReference type="STRING" id="48709.A0A1D2NE68"/>
<evidence type="ECO:0000259" key="13">
    <source>
        <dbReference type="Pfam" id="PF02602"/>
    </source>
</evidence>
<reference evidence="14 15" key="1">
    <citation type="journal article" date="2016" name="Genome Biol. Evol.">
        <title>Gene Family Evolution Reflects Adaptation to Soil Environmental Stressors in the Genome of the Collembolan Orchesella cincta.</title>
        <authorList>
            <person name="Faddeeva-Vakhrusheva A."/>
            <person name="Derks M.F."/>
            <person name="Anvar S.Y."/>
            <person name="Agamennone V."/>
            <person name="Suring W."/>
            <person name="Smit S."/>
            <person name="van Straalen N.M."/>
            <person name="Roelofs D."/>
        </authorList>
    </citation>
    <scope>NUCLEOTIDE SEQUENCE [LARGE SCALE GENOMIC DNA]</scope>
    <source>
        <tissue evidence="14">Mixed pool</tissue>
    </source>
</reference>
<evidence type="ECO:0000256" key="7">
    <source>
        <dbReference type="ARBA" id="ARBA00031702"/>
    </source>
</evidence>
<dbReference type="OMA" id="DPYCQQL"/>
<comment type="catalytic activity">
    <reaction evidence="10">
        <text>hydroxymethylbilane = uroporphyrinogen III + H2O</text>
        <dbReference type="Rhea" id="RHEA:18965"/>
        <dbReference type="ChEBI" id="CHEBI:15377"/>
        <dbReference type="ChEBI" id="CHEBI:57308"/>
        <dbReference type="ChEBI" id="CHEBI:57845"/>
        <dbReference type="EC" id="4.2.1.75"/>
    </reaction>
</comment>
<feature type="domain" description="Tetrapyrrole biosynthesis uroporphyrinogen III synthase" evidence="13">
    <location>
        <begin position="62"/>
        <end position="309"/>
    </location>
</feature>
<dbReference type="OrthoDB" id="5595751at2759"/>
<evidence type="ECO:0000256" key="9">
    <source>
        <dbReference type="ARBA" id="ARBA00040167"/>
    </source>
</evidence>
<dbReference type="GO" id="GO:0006782">
    <property type="term" value="P:protoporphyrinogen IX biosynthetic process"/>
    <property type="evidence" value="ECO:0007669"/>
    <property type="project" value="UniProtKB-UniPathway"/>
</dbReference>
<evidence type="ECO:0000313" key="14">
    <source>
        <dbReference type="EMBL" id="ODN03266.1"/>
    </source>
</evidence>
<dbReference type="Gene3D" id="3.40.50.10090">
    <property type="match status" value="2"/>
</dbReference>
<dbReference type="Proteomes" id="UP000094527">
    <property type="component" value="Unassembled WGS sequence"/>
</dbReference>
<comment type="function">
    <text evidence="11">Catalyzes cyclization of the linear tetrapyrrole, hydroxymethylbilane, to the macrocyclic uroporphyrinogen III, the branch point for the various sub-pathways leading to the wide diversity of porphyrins. Porphyrins act as cofactors for a multitude of enzymes that perform a variety of processes within the cell such as methionine synthesis (vitamin B12) or oxygen transport (heme).</text>
</comment>
<evidence type="ECO:0000256" key="11">
    <source>
        <dbReference type="ARBA" id="ARBA00060039"/>
    </source>
</evidence>